<dbReference type="RefSeq" id="WP_236457142.1">
    <property type="nucleotide sequence ID" value="NZ_CBCSGE010000012.1"/>
</dbReference>
<protein>
    <recommendedName>
        <fullName evidence="3">Lipoprotein</fullName>
    </recommendedName>
</protein>
<evidence type="ECO:0000313" key="2">
    <source>
        <dbReference type="Proteomes" id="UP001589607"/>
    </source>
</evidence>
<evidence type="ECO:0008006" key="3">
    <source>
        <dbReference type="Google" id="ProtNLM"/>
    </source>
</evidence>
<dbReference type="Gene3D" id="2.40.360.20">
    <property type="match status" value="1"/>
</dbReference>
<comment type="caution">
    <text evidence="1">The sequence shown here is derived from an EMBL/GenBank/DDBJ whole genome shotgun (WGS) entry which is preliminary data.</text>
</comment>
<keyword evidence="2" id="KW-1185">Reference proteome</keyword>
<proteinExistence type="predicted"/>
<reference evidence="1 2" key="1">
    <citation type="submission" date="2024-09" db="EMBL/GenBank/DDBJ databases">
        <authorList>
            <person name="Sun Q."/>
            <person name="Mori K."/>
        </authorList>
    </citation>
    <scope>NUCLEOTIDE SEQUENCE [LARGE SCALE GENOMIC DNA]</scope>
    <source>
        <strain evidence="1 2">CECT 7955</strain>
    </source>
</reference>
<sequence length="243" mass="25680">MKKINFLFVVITAIFTLNSCNIEPIDSSLSSEVDNGGNSSGGGTSSGDYWPAAINNEWHLERNGTALPVMKMVSTEVVSGKTYYKFAPQSGTGSTSSGTVTISLNKDSGIYKLKTDDITISAGGLNGTQTGYEHVVLNDNLAVGGSWNGSYSQTTTYTGFPGITINTTYSGVVLEKNVSAIVDGETYADVIKVKITQIASMVGSPSTTAVTEYWYAKNVGIIKSITVSGGTTYASILVDYTLY</sequence>
<gene>
    <name evidence="1" type="ORF">ACFFVF_20035</name>
</gene>
<evidence type="ECO:0000313" key="1">
    <source>
        <dbReference type="EMBL" id="MFB9098802.1"/>
    </source>
</evidence>
<accession>A0ABV5GTT1</accession>
<dbReference type="EMBL" id="JBHMEY010000096">
    <property type="protein sequence ID" value="MFB9098802.1"/>
    <property type="molecule type" value="Genomic_DNA"/>
</dbReference>
<organism evidence="1 2">
    <name type="scientific">Flavobacterium jumunjinense</name>
    <dbReference type="NCBI Taxonomy" id="998845"/>
    <lineage>
        <taxon>Bacteria</taxon>
        <taxon>Pseudomonadati</taxon>
        <taxon>Bacteroidota</taxon>
        <taxon>Flavobacteriia</taxon>
        <taxon>Flavobacteriales</taxon>
        <taxon>Flavobacteriaceae</taxon>
        <taxon>Flavobacterium</taxon>
    </lineage>
</organism>
<dbReference type="Proteomes" id="UP001589607">
    <property type="component" value="Unassembled WGS sequence"/>
</dbReference>
<name>A0ABV5GTT1_9FLAO</name>